<dbReference type="EMBL" id="CADEAL010000138">
    <property type="protein sequence ID" value="CAB1415109.1"/>
    <property type="molecule type" value="Genomic_DNA"/>
</dbReference>
<feature type="region of interest" description="Disordered" evidence="1">
    <location>
        <begin position="64"/>
        <end position="85"/>
    </location>
</feature>
<sequence length="143" mass="15087">MKKHLSPGKQQQQPPPAPADIPAPSTGEVTVQQLNELLADGSGFYSLPTQHFNEVFSRIYIGNASQGEEEEVEEEEVRGGGGGGGRDWPVGALVGVLELPLAECGGCIYIAASSPQSVYIPAGRGCHCEGSQRAFPMLNIPPE</sequence>
<dbReference type="Proteomes" id="UP001153269">
    <property type="component" value="Unassembled WGS sequence"/>
</dbReference>
<keyword evidence="3" id="KW-1185">Reference proteome</keyword>
<evidence type="ECO:0000313" key="3">
    <source>
        <dbReference type="Proteomes" id="UP001153269"/>
    </source>
</evidence>
<organism evidence="2 3">
    <name type="scientific">Pleuronectes platessa</name>
    <name type="common">European plaice</name>
    <dbReference type="NCBI Taxonomy" id="8262"/>
    <lineage>
        <taxon>Eukaryota</taxon>
        <taxon>Metazoa</taxon>
        <taxon>Chordata</taxon>
        <taxon>Craniata</taxon>
        <taxon>Vertebrata</taxon>
        <taxon>Euteleostomi</taxon>
        <taxon>Actinopterygii</taxon>
        <taxon>Neopterygii</taxon>
        <taxon>Teleostei</taxon>
        <taxon>Neoteleostei</taxon>
        <taxon>Acanthomorphata</taxon>
        <taxon>Carangaria</taxon>
        <taxon>Pleuronectiformes</taxon>
        <taxon>Pleuronectoidei</taxon>
        <taxon>Pleuronectidae</taxon>
        <taxon>Pleuronectes</taxon>
    </lineage>
</organism>
<reference evidence="2" key="1">
    <citation type="submission" date="2020-03" db="EMBL/GenBank/DDBJ databases">
        <authorList>
            <person name="Weist P."/>
        </authorList>
    </citation>
    <scope>NUCLEOTIDE SEQUENCE</scope>
</reference>
<protein>
    <submittedName>
        <fullName evidence="2">Uncharacterized protein</fullName>
    </submittedName>
</protein>
<evidence type="ECO:0000256" key="1">
    <source>
        <dbReference type="SAM" id="MobiDB-lite"/>
    </source>
</evidence>
<proteinExistence type="predicted"/>
<feature type="region of interest" description="Disordered" evidence="1">
    <location>
        <begin position="1"/>
        <end position="26"/>
    </location>
</feature>
<evidence type="ECO:0000313" key="2">
    <source>
        <dbReference type="EMBL" id="CAB1415109.1"/>
    </source>
</evidence>
<accession>A0A9N7TN96</accession>
<comment type="caution">
    <text evidence="2">The sequence shown here is derived from an EMBL/GenBank/DDBJ whole genome shotgun (WGS) entry which is preliminary data.</text>
</comment>
<feature type="compositionally biased region" description="Acidic residues" evidence="1">
    <location>
        <begin position="67"/>
        <end position="76"/>
    </location>
</feature>
<dbReference type="AlphaFoldDB" id="A0A9N7TN96"/>
<name>A0A9N7TN96_PLEPL</name>
<gene>
    <name evidence="2" type="ORF">PLEPLA_LOCUS2822</name>
</gene>